<accession>A0A5B7GCU8</accession>
<gene>
    <name evidence="2" type="ORF">E2C01_049126</name>
</gene>
<dbReference type="EMBL" id="VSRR010012969">
    <property type="protein sequence ID" value="MPC55195.1"/>
    <property type="molecule type" value="Genomic_DNA"/>
</dbReference>
<feature type="compositionally biased region" description="Pro residues" evidence="1">
    <location>
        <begin position="246"/>
        <end position="256"/>
    </location>
</feature>
<feature type="region of interest" description="Disordered" evidence="1">
    <location>
        <begin position="204"/>
        <end position="279"/>
    </location>
</feature>
<proteinExistence type="predicted"/>
<name>A0A5B7GCU8_PORTR</name>
<dbReference type="AlphaFoldDB" id="A0A5B7GCU8"/>
<evidence type="ECO:0000256" key="1">
    <source>
        <dbReference type="SAM" id="MobiDB-lite"/>
    </source>
</evidence>
<evidence type="ECO:0000313" key="2">
    <source>
        <dbReference type="EMBL" id="MPC55195.1"/>
    </source>
</evidence>
<organism evidence="2 3">
    <name type="scientific">Portunus trituberculatus</name>
    <name type="common">Swimming crab</name>
    <name type="synonym">Neptunus trituberculatus</name>
    <dbReference type="NCBI Taxonomy" id="210409"/>
    <lineage>
        <taxon>Eukaryota</taxon>
        <taxon>Metazoa</taxon>
        <taxon>Ecdysozoa</taxon>
        <taxon>Arthropoda</taxon>
        <taxon>Crustacea</taxon>
        <taxon>Multicrustacea</taxon>
        <taxon>Malacostraca</taxon>
        <taxon>Eumalacostraca</taxon>
        <taxon>Eucarida</taxon>
        <taxon>Decapoda</taxon>
        <taxon>Pleocyemata</taxon>
        <taxon>Brachyura</taxon>
        <taxon>Eubrachyura</taxon>
        <taxon>Portunoidea</taxon>
        <taxon>Portunidae</taxon>
        <taxon>Portuninae</taxon>
        <taxon>Portunus</taxon>
    </lineage>
</organism>
<feature type="compositionally biased region" description="Pro residues" evidence="1">
    <location>
        <begin position="1"/>
        <end position="12"/>
    </location>
</feature>
<comment type="caution">
    <text evidence="2">The sequence shown here is derived from an EMBL/GenBank/DDBJ whole genome shotgun (WGS) entry which is preliminary data.</text>
</comment>
<keyword evidence="3" id="KW-1185">Reference proteome</keyword>
<feature type="region of interest" description="Disordered" evidence="1">
    <location>
        <begin position="1"/>
        <end position="23"/>
    </location>
</feature>
<feature type="compositionally biased region" description="Pro residues" evidence="1">
    <location>
        <begin position="215"/>
        <end position="229"/>
    </location>
</feature>
<protein>
    <submittedName>
        <fullName evidence="2">Uncharacterized protein</fullName>
    </submittedName>
</protein>
<reference evidence="2 3" key="1">
    <citation type="submission" date="2019-05" db="EMBL/GenBank/DDBJ databases">
        <title>Another draft genome of Portunus trituberculatus and its Hox gene families provides insights of decapod evolution.</title>
        <authorList>
            <person name="Jeong J.-H."/>
            <person name="Song I."/>
            <person name="Kim S."/>
            <person name="Choi T."/>
            <person name="Kim D."/>
            <person name="Ryu S."/>
            <person name="Kim W."/>
        </authorList>
    </citation>
    <scope>NUCLEOTIDE SEQUENCE [LARGE SCALE GENOMIC DNA]</scope>
    <source>
        <tissue evidence="2">Muscle</tissue>
    </source>
</reference>
<feature type="compositionally biased region" description="Low complexity" evidence="1">
    <location>
        <begin position="257"/>
        <end position="279"/>
    </location>
</feature>
<sequence length="279" mass="29659">MGRRPVPSPSPSPVSLHSSSPGHARRLKQQVGFFSFSALTTHPSPASKLDTLMWLNIKHVFLTIVSGRVGTSPVRPHYPTPLHATWFPEHSRAVGVTHSPSTSWVPPLTSRPPPPAPLHHPHLFTFPPTPPKDATPDTIGMTAVAHDYSCVTTSAASHAAHQQGLEMSLAEVKSPATLLPLMGGSKREGIDEYAFSVPLHTPVQPPPILHAHNPQPLPPPPAEGLPPDPYAAHDAYLPAHEDAYYPLPPDPSPPGRAPSISAAKTKSKAKASAGKPAFA</sequence>
<evidence type="ECO:0000313" key="3">
    <source>
        <dbReference type="Proteomes" id="UP000324222"/>
    </source>
</evidence>
<dbReference type="Proteomes" id="UP000324222">
    <property type="component" value="Unassembled WGS sequence"/>
</dbReference>
<dbReference type="OrthoDB" id="515401at2759"/>